<dbReference type="Proteomes" id="UP000320216">
    <property type="component" value="Chromosome"/>
</dbReference>
<dbReference type="CDD" id="cd00143">
    <property type="entry name" value="PP2Cc"/>
    <property type="match status" value="1"/>
</dbReference>
<dbReference type="InterPro" id="IPR001932">
    <property type="entry name" value="PPM-type_phosphatase-like_dom"/>
</dbReference>
<dbReference type="SMART" id="SM00331">
    <property type="entry name" value="PP2C_SIG"/>
    <property type="match status" value="1"/>
</dbReference>
<protein>
    <submittedName>
        <fullName evidence="2">Serine/threonine-protein phosphatase</fullName>
    </submittedName>
</protein>
<evidence type="ECO:0000313" key="2">
    <source>
        <dbReference type="EMBL" id="QDZ14134.1"/>
    </source>
</evidence>
<dbReference type="SMART" id="SM00332">
    <property type="entry name" value="PP2Cc"/>
    <property type="match status" value="1"/>
</dbReference>
<name>A0A5B8M2F4_9MICO</name>
<sequence>MELTLAVSARTDTGRVRAVNEDAVLARNPVFVVADGMGGHARGDLASSSAVQVLHERIPEGAQVTPNDVLDAVSAANDAVRALSTADASGVAVAGTTLSGVVVVNGSGTGTRYWMIINIGDSRVYGWDGARLTQLSVDHSAVQELLDAGAISADEAGGHPERNVITRALGAADDIDVDVWMLPVDGEQTFLICSDGLSKELRDDEIAAILREHPHDHRLADVLTEAAIAAGGRDNITAVVVSSWPTWPEDDRDTVERPVRQQYLEDTRPRV</sequence>
<dbReference type="SUPFAM" id="SSF81606">
    <property type="entry name" value="PP2C-like"/>
    <property type="match status" value="1"/>
</dbReference>
<keyword evidence="3" id="KW-1185">Reference proteome</keyword>
<feature type="domain" description="PPM-type phosphatase" evidence="1">
    <location>
        <begin position="6"/>
        <end position="243"/>
    </location>
</feature>
<dbReference type="InterPro" id="IPR015655">
    <property type="entry name" value="PP2C"/>
</dbReference>
<reference evidence="2 3" key="1">
    <citation type="submission" date="2019-07" db="EMBL/GenBank/DDBJ databases">
        <title>Full genome sequence of Humibacter sp. WJ7-1.</title>
        <authorList>
            <person name="Im W.-T."/>
        </authorList>
    </citation>
    <scope>NUCLEOTIDE SEQUENCE [LARGE SCALE GENOMIC DNA]</scope>
    <source>
        <strain evidence="2 3">WJ7-1</strain>
    </source>
</reference>
<accession>A0A5B8M2F4</accession>
<dbReference type="Pfam" id="PF13672">
    <property type="entry name" value="PP2C_2"/>
    <property type="match status" value="1"/>
</dbReference>
<gene>
    <name evidence="2" type="ORF">FPZ11_04490</name>
</gene>
<dbReference type="InterPro" id="IPR036457">
    <property type="entry name" value="PPM-type-like_dom_sf"/>
</dbReference>
<evidence type="ECO:0000313" key="3">
    <source>
        <dbReference type="Proteomes" id="UP000320216"/>
    </source>
</evidence>
<dbReference type="PROSITE" id="PS51746">
    <property type="entry name" value="PPM_2"/>
    <property type="match status" value="1"/>
</dbReference>
<dbReference type="EMBL" id="CP042305">
    <property type="protein sequence ID" value="QDZ14134.1"/>
    <property type="molecule type" value="Genomic_DNA"/>
</dbReference>
<proteinExistence type="predicted"/>
<dbReference type="OrthoDB" id="9801841at2"/>
<dbReference type="AlphaFoldDB" id="A0A5B8M2F4"/>
<dbReference type="Gene3D" id="3.60.40.10">
    <property type="entry name" value="PPM-type phosphatase domain"/>
    <property type="match status" value="1"/>
</dbReference>
<organism evidence="2 3">
    <name type="scientific">Humibacter ginsenosidimutans</name>
    <dbReference type="NCBI Taxonomy" id="2599293"/>
    <lineage>
        <taxon>Bacteria</taxon>
        <taxon>Bacillati</taxon>
        <taxon>Actinomycetota</taxon>
        <taxon>Actinomycetes</taxon>
        <taxon>Micrococcales</taxon>
        <taxon>Microbacteriaceae</taxon>
        <taxon>Humibacter</taxon>
    </lineage>
</organism>
<dbReference type="KEGG" id="huw:FPZ11_04490"/>
<dbReference type="PANTHER" id="PTHR47992">
    <property type="entry name" value="PROTEIN PHOSPHATASE"/>
    <property type="match status" value="1"/>
</dbReference>
<evidence type="ECO:0000259" key="1">
    <source>
        <dbReference type="PROSITE" id="PS51746"/>
    </source>
</evidence>
<dbReference type="GO" id="GO:0004722">
    <property type="term" value="F:protein serine/threonine phosphatase activity"/>
    <property type="evidence" value="ECO:0007669"/>
    <property type="project" value="InterPro"/>
</dbReference>